<evidence type="ECO:0000256" key="4">
    <source>
        <dbReference type="ARBA" id="ARBA00022989"/>
    </source>
</evidence>
<dbReference type="InParanoid" id="A0A1Y2LLY3"/>
<proteinExistence type="predicted"/>
<protein>
    <recommendedName>
        <fullName evidence="9">Amino acid permease/ SLC12A domain-containing protein</fullName>
    </recommendedName>
</protein>
<reference evidence="7 8" key="1">
    <citation type="journal article" date="2017" name="Genome Announc.">
        <title>Genome sequence of the saprophytic ascomycete Epicoccum nigrum ICMP 19927 strain isolated from New Zealand.</title>
        <authorList>
            <person name="Fokin M."/>
            <person name="Fleetwood D."/>
            <person name="Weir B.S."/>
            <person name="Villas-Boas S.G."/>
        </authorList>
    </citation>
    <scope>NUCLEOTIDE SEQUENCE [LARGE SCALE GENOMIC DNA]</scope>
    <source>
        <strain evidence="7 8">ICMP 19927</strain>
    </source>
</reference>
<dbReference type="OMA" id="IMHGRSH"/>
<evidence type="ECO:0000256" key="2">
    <source>
        <dbReference type="ARBA" id="ARBA00022448"/>
    </source>
</evidence>
<comment type="subcellular location">
    <subcellularLocation>
        <location evidence="1">Membrane</location>
        <topology evidence="1">Multi-pass membrane protein</topology>
    </subcellularLocation>
</comment>
<dbReference type="GO" id="GO:0022857">
    <property type="term" value="F:transmembrane transporter activity"/>
    <property type="evidence" value="ECO:0007669"/>
    <property type="project" value="UniProtKB-ARBA"/>
</dbReference>
<evidence type="ECO:0000313" key="7">
    <source>
        <dbReference type="EMBL" id="OSS44207.1"/>
    </source>
</evidence>
<dbReference type="PANTHER" id="PTHR45649">
    <property type="entry name" value="AMINO-ACID PERMEASE BAT1"/>
    <property type="match status" value="1"/>
</dbReference>
<dbReference type="GO" id="GO:0016020">
    <property type="term" value="C:membrane"/>
    <property type="evidence" value="ECO:0007669"/>
    <property type="project" value="UniProtKB-SubCell"/>
</dbReference>
<evidence type="ECO:0000256" key="6">
    <source>
        <dbReference type="SAM" id="Phobius"/>
    </source>
</evidence>
<dbReference type="STRING" id="105696.A0A1Y2LLY3"/>
<sequence length="190" mass="20693">MGIDLPTLLNIPLGQPWILIVLNATGSITATNILVVVVCLLLMFSAVNQVPPGWGIPANSVMSTFLATAMLSFINIGSTIAFNIVIALGALGIFTANIFVIGLMLRKRVVGESLIPSKFDLGKAGFAVNTIALVYLSLVSVLICFPAVHNPSLIDMNWCRFMFVSLLSFAMVYYYLYGRHNYGRPVEYVK</sequence>
<dbReference type="EMBL" id="KZ107859">
    <property type="protein sequence ID" value="OSS44207.1"/>
    <property type="molecule type" value="Genomic_DNA"/>
</dbReference>
<feature type="transmembrane region" description="Helical" evidence="6">
    <location>
        <begin position="56"/>
        <end position="74"/>
    </location>
</feature>
<gene>
    <name evidence="7" type="ORF">B5807_11311</name>
</gene>
<dbReference type="Proteomes" id="UP000193240">
    <property type="component" value="Unassembled WGS sequence"/>
</dbReference>
<keyword evidence="5 6" id="KW-0472">Membrane</keyword>
<evidence type="ECO:0008006" key="9">
    <source>
        <dbReference type="Google" id="ProtNLM"/>
    </source>
</evidence>
<feature type="transmembrane region" description="Helical" evidence="6">
    <location>
        <begin position="17"/>
        <end position="44"/>
    </location>
</feature>
<evidence type="ECO:0000256" key="3">
    <source>
        <dbReference type="ARBA" id="ARBA00022692"/>
    </source>
</evidence>
<keyword evidence="8" id="KW-1185">Reference proteome</keyword>
<dbReference type="AlphaFoldDB" id="A0A1Y2LLY3"/>
<feature type="transmembrane region" description="Helical" evidence="6">
    <location>
        <begin position="80"/>
        <end position="105"/>
    </location>
</feature>
<evidence type="ECO:0000313" key="8">
    <source>
        <dbReference type="Proteomes" id="UP000193240"/>
    </source>
</evidence>
<feature type="transmembrane region" description="Helical" evidence="6">
    <location>
        <begin position="160"/>
        <end position="177"/>
    </location>
</feature>
<feature type="transmembrane region" description="Helical" evidence="6">
    <location>
        <begin position="126"/>
        <end position="148"/>
    </location>
</feature>
<keyword evidence="3 6" id="KW-0812">Transmembrane</keyword>
<evidence type="ECO:0000256" key="5">
    <source>
        <dbReference type="ARBA" id="ARBA00023136"/>
    </source>
</evidence>
<keyword evidence="2" id="KW-0813">Transport</keyword>
<dbReference type="PANTHER" id="PTHR45649:SF14">
    <property type="entry name" value="GABA PERMEASE"/>
    <property type="match status" value="1"/>
</dbReference>
<evidence type="ECO:0000256" key="1">
    <source>
        <dbReference type="ARBA" id="ARBA00004141"/>
    </source>
</evidence>
<name>A0A1Y2LLY3_EPING</name>
<organism evidence="7 8">
    <name type="scientific">Epicoccum nigrum</name>
    <name type="common">Soil fungus</name>
    <name type="synonym">Epicoccum purpurascens</name>
    <dbReference type="NCBI Taxonomy" id="105696"/>
    <lineage>
        <taxon>Eukaryota</taxon>
        <taxon>Fungi</taxon>
        <taxon>Dikarya</taxon>
        <taxon>Ascomycota</taxon>
        <taxon>Pezizomycotina</taxon>
        <taxon>Dothideomycetes</taxon>
        <taxon>Pleosporomycetidae</taxon>
        <taxon>Pleosporales</taxon>
        <taxon>Pleosporineae</taxon>
        <taxon>Didymellaceae</taxon>
        <taxon>Epicoccum</taxon>
    </lineage>
</organism>
<accession>A0A1Y2LLY3</accession>
<keyword evidence="4 6" id="KW-1133">Transmembrane helix</keyword>